<dbReference type="Gene3D" id="2.40.160.200">
    <property type="entry name" value="LURP1-related"/>
    <property type="match status" value="1"/>
</dbReference>
<evidence type="ECO:0000256" key="1">
    <source>
        <dbReference type="ARBA" id="ARBA00005437"/>
    </source>
</evidence>
<dbReference type="InterPro" id="IPR025659">
    <property type="entry name" value="Tubby-like_C"/>
</dbReference>
<evidence type="ECO:0000313" key="2">
    <source>
        <dbReference type="EMBL" id="GBD67338.1"/>
    </source>
</evidence>
<sequence>MKKLYIKQKVFSIGESFTVTDENEHPCYFVEGSFFKLPKHFLIYDDHQHEIGRITKKTFALLPKFFVEVDGSEMITLKKELTFLKSRYTISAQEIEIQGNWWDMDFTVFAQGKNVAEITKRWFSWGDTYELTILDESMERLVLSLVIAIDCVKADEAAANSGGS</sequence>
<name>A0A2H6CQS4_TETHA</name>
<evidence type="ECO:0000313" key="3">
    <source>
        <dbReference type="Proteomes" id="UP000236214"/>
    </source>
</evidence>
<organism evidence="2 3">
    <name type="scientific">Tetragenococcus halophilus subsp. halophilus</name>
    <dbReference type="NCBI Taxonomy" id="1513897"/>
    <lineage>
        <taxon>Bacteria</taxon>
        <taxon>Bacillati</taxon>
        <taxon>Bacillota</taxon>
        <taxon>Bacilli</taxon>
        <taxon>Lactobacillales</taxon>
        <taxon>Enterococcaceae</taxon>
        <taxon>Tetragenococcus</taxon>
    </lineage>
</organism>
<comment type="caution">
    <text evidence="2">The sequence shown here is derived from an EMBL/GenBank/DDBJ whole genome shotgun (WGS) entry which is preliminary data.</text>
</comment>
<dbReference type="Pfam" id="PF04525">
    <property type="entry name" value="LOR"/>
    <property type="match status" value="1"/>
</dbReference>
<dbReference type="EMBL" id="BDEC01000005">
    <property type="protein sequence ID" value="GBD67338.1"/>
    <property type="molecule type" value="Genomic_DNA"/>
</dbReference>
<dbReference type="InterPro" id="IPR038595">
    <property type="entry name" value="LOR_sf"/>
</dbReference>
<proteinExistence type="inferred from homology"/>
<reference evidence="2 3" key="1">
    <citation type="submission" date="2016-05" db="EMBL/GenBank/DDBJ databases">
        <title>Whole genome sequencing of Tetragenococcus halophilus subsp. halophilus NISL 7118.</title>
        <authorList>
            <person name="Shiwa Y."/>
            <person name="Nishimura I."/>
            <person name="Yoshikawa H."/>
            <person name="Koyama Y."/>
            <person name="Oguma T."/>
        </authorList>
    </citation>
    <scope>NUCLEOTIDE SEQUENCE [LARGE SCALE GENOMIC DNA]</scope>
    <source>
        <strain evidence="2 3">NISL 7118</strain>
    </source>
</reference>
<dbReference type="SUPFAM" id="SSF54518">
    <property type="entry name" value="Tubby C-terminal domain-like"/>
    <property type="match status" value="1"/>
</dbReference>
<keyword evidence="3" id="KW-1185">Reference proteome</keyword>
<protein>
    <recommendedName>
        <fullName evidence="4">LURP-one-related family protein</fullName>
    </recommendedName>
</protein>
<gene>
    <name evidence="2" type="ORF">TEHN7118_0144</name>
</gene>
<evidence type="ECO:0008006" key="4">
    <source>
        <dbReference type="Google" id="ProtNLM"/>
    </source>
</evidence>
<dbReference type="RefSeq" id="WP_103103252.1">
    <property type="nucleotide sequence ID" value="NZ_BDEC01000005.1"/>
</dbReference>
<accession>A0A2H6CQS4</accession>
<dbReference type="AlphaFoldDB" id="A0A2H6CQS4"/>
<dbReference type="InterPro" id="IPR007612">
    <property type="entry name" value="LOR"/>
</dbReference>
<dbReference type="Proteomes" id="UP000236214">
    <property type="component" value="Unassembled WGS sequence"/>
</dbReference>
<comment type="similarity">
    <text evidence="1">Belongs to the LOR family.</text>
</comment>